<evidence type="ECO:0000313" key="2">
    <source>
        <dbReference type="EMBL" id="GAL92198.1"/>
    </source>
</evidence>
<reference evidence="3" key="1">
    <citation type="journal article" date="2015" name="Genome">
        <title>Whole Genome Sequence of the Non-Microcystin-Producing Microcystis aeruginosa Strain NIES-44.</title>
        <authorList>
            <person name="Okano K."/>
            <person name="Miyata N."/>
            <person name="Ozaki Y."/>
        </authorList>
    </citation>
    <scope>NUCLEOTIDE SEQUENCE [LARGE SCALE GENOMIC DNA]</scope>
    <source>
        <strain evidence="3">NIES-44</strain>
    </source>
</reference>
<sequence>MFPLLLLVVEWKHLLFPVPLLVLGAAHYLVLLKLFVLLLQKLLAVTANFLN</sequence>
<feature type="transmembrane region" description="Helical" evidence="1">
    <location>
        <begin position="20"/>
        <end position="39"/>
    </location>
</feature>
<gene>
    <name evidence="2" type="ORF">N44_00486</name>
</gene>
<proteinExistence type="predicted"/>
<dbReference type="Proteomes" id="UP000030321">
    <property type="component" value="Unassembled WGS sequence"/>
</dbReference>
<name>A0A0A1VRW3_MICAE</name>
<dbReference type="EMBL" id="BBPA01000019">
    <property type="protein sequence ID" value="GAL92198.1"/>
    <property type="molecule type" value="Genomic_DNA"/>
</dbReference>
<keyword evidence="1" id="KW-0472">Membrane</keyword>
<keyword evidence="1" id="KW-1133">Transmembrane helix</keyword>
<protein>
    <submittedName>
        <fullName evidence="2">Uncharacterized protein</fullName>
    </submittedName>
</protein>
<keyword evidence="1" id="KW-0812">Transmembrane</keyword>
<evidence type="ECO:0000256" key="1">
    <source>
        <dbReference type="SAM" id="Phobius"/>
    </source>
</evidence>
<comment type="caution">
    <text evidence="2">The sequence shown here is derived from an EMBL/GenBank/DDBJ whole genome shotgun (WGS) entry which is preliminary data.</text>
</comment>
<organism evidence="2 3">
    <name type="scientific">Microcystis aeruginosa NIES-44</name>
    <dbReference type="NCBI Taxonomy" id="449439"/>
    <lineage>
        <taxon>Bacteria</taxon>
        <taxon>Bacillati</taxon>
        <taxon>Cyanobacteriota</taxon>
        <taxon>Cyanophyceae</taxon>
        <taxon>Oscillatoriophycideae</taxon>
        <taxon>Chroococcales</taxon>
        <taxon>Microcystaceae</taxon>
        <taxon>Microcystis</taxon>
    </lineage>
</organism>
<dbReference type="AlphaFoldDB" id="A0A0A1VRW3"/>
<evidence type="ECO:0000313" key="3">
    <source>
        <dbReference type="Proteomes" id="UP000030321"/>
    </source>
</evidence>
<accession>A0A0A1VRW3</accession>